<dbReference type="Proteomes" id="UP000094329">
    <property type="component" value="Unassembled WGS sequence"/>
</dbReference>
<dbReference type="Gene3D" id="2.40.50.200">
    <property type="entry name" value="Bacterial OB-fold"/>
    <property type="match status" value="1"/>
</dbReference>
<organism evidence="3 4">
    <name type="scientific">Piscirickettsia litoralis</name>
    <dbReference type="NCBI Taxonomy" id="1891921"/>
    <lineage>
        <taxon>Bacteria</taxon>
        <taxon>Pseudomonadati</taxon>
        <taxon>Pseudomonadota</taxon>
        <taxon>Gammaproteobacteria</taxon>
        <taxon>Thiotrichales</taxon>
        <taxon>Piscirickettsiaceae</taxon>
        <taxon>Piscirickettsia</taxon>
    </lineage>
</organism>
<dbReference type="PANTHER" id="PTHR36571">
    <property type="entry name" value="PROTEIN YGIW"/>
    <property type="match status" value="1"/>
</dbReference>
<evidence type="ECO:0008006" key="5">
    <source>
        <dbReference type="Google" id="ProtNLM"/>
    </source>
</evidence>
<keyword evidence="4" id="KW-1185">Reference proteome</keyword>
<evidence type="ECO:0000256" key="2">
    <source>
        <dbReference type="SAM" id="SignalP"/>
    </source>
</evidence>
<comment type="caution">
    <text evidence="3">The sequence shown here is derived from an EMBL/GenBank/DDBJ whole genome shotgun (WGS) entry which is preliminary data.</text>
</comment>
<feature type="chain" id="PRO_5046718599" description="Bacterial OB-fold domain-containing protein" evidence="2">
    <location>
        <begin position="21"/>
        <end position="116"/>
    </location>
</feature>
<gene>
    <name evidence="3" type="ORF">BGC07_03530</name>
</gene>
<sequence>MKKTLIAAALSLGLSTASFAGFVGPSSYEFNTIKAVKEHAKDDTHVTLTGHIIKQVGDDKYTFKDATGEITVKIKSRYFPSQDITPATKIKLTGEVDKDMLEATKIKAEKPIEILK</sequence>
<proteinExistence type="predicted"/>
<dbReference type="NCBIfam" id="NF033674">
    <property type="entry name" value="stress_OB_fold"/>
    <property type="match status" value="1"/>
</dbReference>
<evidence type="ECO:0000313" key="3">
    <source>
        <dbReference type="EMBL" id="ODN43994.1"/>
    </source>
</evidence>
<reference evidence="3 4" key="1">
    <citation type="submission" date="2016-08" db="EMBL/GenBank/DDBJ databases">
        <title>Draft genome sequence of Candidatus Piscirickettsia litoralis, from seawater.</title>
        <authorList>
            <person name="Wan X."/>
            <person name="Lee A.J."/>
            <person name="Hou S."/>
            <person name="Donachie S.P."/>
        </authorList>
    </citation>
    <scope>NUCLEOTIDE SEQUENCE [LARGE SCALE GENOMIC DNA]</scope>
    <source>
        <strain evidence="3 4">Y2</strain>
    </source>
</reference>
<name>A0ABX3ACT5_9GAMM</name>
<dbReference type="EMBL" id="MDTU01000001">
    <property type="protein sequence ID" value="ODN43994.1"/>
    <property type="molecule type" value="Genomic_DNA"/>
</dbReference>
<keyword evidence="1 2" id="KW-0732">Signal</keyword>
<dbReference type="SUPFAM" id="SSF101756">
    <property type="entry name" value="Hypothetical protein YgiW"/>
    <property type="match status" value="1"/>
</dbReference>
<feature type="signal peptide" evidence="2">
    <location>
        <begin position="1"/>
        <end position="20"/>
    </location>
</feature>
<accession>A0ABX3ACT5</accession>
<protein>
    <recommendedName>
        <fullName evidence="5">Bacterial OB-fold domain-containing protein</fullName>
    </recommendedName>
</protein>
<evidence type="ECO:0000256" key="1">
    <source>
        <dbReference type="ARBA" id="ARBA00022729"/>
    </source>
</evidence>
<evidence type="ECO:0000313" key="4">
    <source>
        <dbReference type="Proteomes" id="UP000094329"/>
    </source>
</evidence>
<dbReference type="InterPro" id="IPR036700">
    <property type="entry name" value="BOBF_sf"/>
</dbReference>
<dbReference type="PANTHER" id="PTHR36571:SF1">
    <property type="entry name" value="PROTEIN YGIW"/>
    <property type="match status" value="1"/>
</dbReference>
<dbReference type="Pfam" id="PF04076">
    <property type="entry name" value="BOF"/>
    <property type="match status" value="1"/>
</dbReference>
<dbReference type="InterPro" id="IPR005220">
    <property type="entry name" value="CarO-like"/>
</dbReference>